<dbReference type="SUPFAM" id="SSF100950">
    <property type="entry name" value="NagB/RpiA/CoA transferase-like"/>
    <property type="match status" value="1"/>
</dbReference>
<evidence type="ECO:0000256" key="1">
    <source>
        <dbReference type="ARBA" id="ARBA00010466"/>
    </source>
</evidence>
<reference evidence="7 8" key="1">
    <citation type="submission" date="2019-07" db="EMBL/GenBank/DDBJ databases">
        <title>Litoreibacter alkalisoli sp. nov., isolated from saline-alkaline soil.</title>
        <authorList>
            <person name="Wang S."/>
            <person name="Xu L."/>
            <person name="Xing Y.-T."/>
            <person name="Sun J.-Q."/>
        </authorList>
    </citation>
    <scope>NUCLEOTIDE SEQUENCE [LARGE SCALE GENOMIC DNA]</scope>
    <source>
        <strain evidence="7 8">LN3S51</strain>
        <plasmid evidence="7 8">unnamed1</plasmid>
    </source>
</reference>
<dbReference type="AlphaFoldDB" id="A0A5B8IAZ1"/>
<keyword evidence="4" id="KW-0804">Transcription</keyword>
<dbReference type="GO" id="GO:0003677">
    <property type="term" value="F:DNA binding"/>
    <property type="evidence" value="ECO:0007669"/>
    <property type="project" value="UniProtKB-KW"/>
</dbReference>
<evidence type="ECO:0000259" key="5">
    <source>
        <dbReference type="Pfam" id="PF04198"/>
    </source>
</evidence>
<keyword evidence="3" id="KW-0238">DNA-binding</keyword>
<comment type="similarity">
    <text evidence="1">Belongs to the SorC transcriptional regulatory family.</text>
</comment>
<dbReference type="SUPFAM" id="SSF88659">
    <property type="entry name" value="Sigma3 and sigma4 domains of RNA polymerase sigma factors"/>
    <property type="match status" value="1"/>
</dbReference>
<dbReference type="InterPro" id="IPR013249">
    <property type="entry name" value="RNA_pol_sigma70_r4_t2"/>
</dbReference>
<evidence type="ECO:0000256" key="2">
    <source>
        <dbReference type="ARBA" id="ARBA00023015"/>
    </source>
</evidence>
<dbReference type="PANTHER" id="PTHR34294">
    <property type="entry name" value="TRANSCRIPTIONAL REGULATOR-RELATED"/>
    <property type="match status" value="1"/>
</dbReference>
<evidence type="ECO:0000313" key="8">
    <source>
        <dbReference type="Proteomes" id="UP000318483"/>
    </source>
</evidence>
<dbReference type="EMBL" id="CP042262">
    <property type="protein sequence ID" value="QDY70516.1"/>
    <property type="molecule type" value="Genomic_DNA"/>
</dbReference>
<gene>
    <name evidence="7" type="ORF">FPZ52_12475</name>
</gene>
<protein>
    <submittedName>
        <fullName evidence="7">Sugar-binding transcriptional regulator</fullName>
    </submittedName>
</protein>
<dbReference type="PANTHER" id="PTHR34294:SF1">
    <property type="entry name" value="TRANSCRIPTIONAL REGULATOR LSRR"/>
    <property type="match status" value="1"/>
</dbReference>
<dbReference type="InterPro" id="IPR007324">
    <property type="entry name" value="Sugar-bd_dom_put"/>
</dbReference>
<keyword evidence="7" id="KW-0614">Plasmid</keyword>
<dbReference type="KEGG" id="lit:FPZ52_12475"/>
<evidence type="ECO:0000259" key="6">
    <source>
        <dbReference type="Pfam" id="PF08281"/>
    </source>
</evidence>
<feature type="domain" description="Sugar-binding" evidence="5">
    <location>
        <begin position="64"/>
        <end position="317"/>
    </location>
</feature>
<keyword evidence="8" id="KW-1185">Reference proteome</keyword>
<dbReference type="Gene3D" id="1.10.10.60">
    <property type="entry name" value="Homeodomain-like"/>
    <property type="match status" value="1"/>
</dbReference>
<evidence type="ECO:0000313" key="7">
    <source>
        <dbReference type="EMBL" id="QDY70516.1"/>
    </source>
</evidence>
<dbReference type="RefSeq" id="WP_146365934.1">
    <property type="nucleotide sequence ID" value="NZ_CP042262.1"/>
</dbReference>
<dbReference type="Pfam" id="PF08281">
    <property type="entry name" value="Sigma70_r4_2"/>
    <property type="match status" value="1"/>
</dbReference>
<dbReference type="Proteomes" id="UP000318483">
    <property type="component" value="Plasmid unnamed1"/>
</dbReference>
<dbReference type="InterPro" id="IPR051054">
    <property type="entry name" value="SorC_transcr_regulators"/>
</dbReference>
<evidence type="ECO:0000256" key="4">
    <source>
        <dbReference type="ARBA" id="ARBA00023163"/>
    </source>
</evidence>
<proteinExistence type="inferred from homology"/>
<dbReference type="GO" id="GO:0006352">
    <property type="term" value="P:DNA-templated transcription initiation"/>
    <property type="evidence" value="ECO:0007669"/>
    <property type="project" value="InterPro"/>
</dbReference>
<geneLocation type="plasmid" evidence="7 8">
    <name>unnamed1</name>
</geneLocation>
<sequence>MVKARHMTEFENARMMHQALVMHFLEERAQKDIAEALGVSHATVNRLIKRGRQLGLVEIRIKSPVDHVVDLEASLQAIGGVGKVIVTPTVSEHPQTISNAVGLAAARYLIETMPDQGTLCLTGGKGVTSLVGAMEAQRKPIDIYPATGLVQGAHYTDVNFIAGQLAEKLGGRAYQIHAPLFAETPEIRDTLMGMNSVSAVFDRARAADVAVVGIGSILSEDSSYYDLHPLTETDRREIEASGAQSELLAHLLDVAGQPCGFALNDTLVGLSLDDFHRIPVRIGIASGAHKAAPILSVLRGGHLSTLVTDEATARKIIELAGEPS</sequence>
<keyword evidence="2" id="KW-0805">Transcription regulation</keyword>
<name>A0A5B8IAZ1_9RHOB</name>
<dbReference type="Gene3D" id="3.40.50.1360">
    <property type="match status" value="1"/>
</dbReference>
<dbReference type="InterPro" id="IPR013324">
    <property type="entry name" value="RNA_pol_sigma_r3/r4-like"/>
</dbReference>
<feature type="domain" description="RNA polymerase sigma factor 70 region 4 type 2" evidence="6">
    <location>
        <begin position="18"/>
        <end position="53"/>
    </location>
</feature>
<dbReference type="GO" id="GO:0016987">
    <property type="term" value="F:sigma factor activity"/>
    <property type="evidence" value="ECO:0007669"/>
    <property type="project" value="InterPro"/>
</dbReference>
<accession>A0A5B8IAZ1</accession>
<dbReference type="GO" id="GO:0030246">
    <property type="term" value="F:carbohydrate binding"/>
    <property type="evidence" value="ECO:0007669"/>
    <property type="project" value="InterPro"/>
</dbReference>
<organism evidence="7 8">
    <name type="scientific">Qingshengfaniella alkalisoli</name>
    <dbReference type="NCBI Taxonomy" id="2599296"/>
    <lineage>
        <taxon>Bacteria</taxon>
        <taxon>Pseudomonadati</taxon>
        <taxon>Pseudomonadota</taxon>
        <taxon>Alphaproteobacteria</taxon>
        <taxon>Rhodobacterales</taxon>
        <taxon>Paracoccaceae</taxon>
        <taxon>Qingshengfaniella</taxon>
    </lineage>
</organism>
<dbReference type="InterPro" id="IPR037171">
    <property type="entry name" value="NagB/RpiA_transferase-like"/>
</dbReference>
<dbReference type="OrthoDB" id="9806345at2"/>
<dbReference type="Pfam" id="PF04198">
    <property type="entry name" value="Sugar-bind"/>
    <property type="match status" value="1"/>
</dbReference>
<evidence type="ECO:0000256" key="3">
    <source>
        <dbReference type="ARBA" id="ARBA00023125"/>
    </source>
</evidence>